<reference evidence="2" key="1">
    <citation type="journal article" date="2022" name="bioRxiv">
        <title>Sequencing and chromosome-scale assembly of the giantPleurodeles waltlgenome.</title>
        <authorList>
            <person name="Brown T."/>
            <person name="Elewa A."/>
            <person name="Iarovenko S."/>
            <person name="Subramanian E."/>
            <person name="Araus A.J."/>
            <person name="Petzold A."/>
            <person name="Susuki M."/>
            <person name="Suzuki K.-i.T."/>
            <person name="Hayashi T."/>
            <person name="Toyoda A."/>
            <person name="Oliveira C."/>
            <person name="Osipova E."/>
            <person name="Leigh N.D."/>
            <person name="Simon A."/>
            <person name="Yun M.H."/>
        </authorList>
    </citation>
    <scope>NUCLEOTIDE SEQUENCE</scope>
    <source>
        <strain evidence="2">20211129_DDA</strain>
        <tissue evidence="2">Liver</tissue>
    </source>
</reference>
<name>A0AAV7LVL3_PLEWA</name>
<feature type="compositionally biased region" description="Basic and acidic residues" evidence="1">
    <location>
        <begin position="31"/>
        <end position="51"/>
    </location>
</feature>
<comment type="caution">
    <text evidence="2">The sequence shown here is derived from an EMBL/GenBank/DDBJ whole genome shotgun (WGS) entry which is preliminary data.</text>
</comment>
<protein>
    <submittedName>
        <fullName evidence="2">Uncharacterized protein</fullName>
    </submittedName>
</protein>
<gene>
    <name evidence="2" type="ORF">NDU88_000472</name>
</gene>
<dbReference type="EMBL" id="JANPWB010000014">
    <property type="protein sequence ID" value="KAJ1095306.1"/>
    <property type="molecule type" value="Genomic_DNA"/>
</dbReference>
<organism evidence="2 3">
    <name type="scientific">Pleurodeles waltl</name>
    <name type="common">Iberian ribbed newt</name>
    <dbReference type="NCBI Taxonomy" id="8319"/>
    <lineage>
        <taxon>Eukaryota</taxon>
        <taxon>Metazoa</taxon>
        <taxon>Chordata</taxon>
        <taxon>Craniata</taxon>
        <taxon>Vertebrata</taxon>
        <taxon>Euteleostomi</taxon>
        <taxon>Amphibia</taxon>
        <taxon>Batrachia</taxon>
        <taxon>Caudata</taxon>
        <taxon>Salamandroidea</taxon>
        <taxon>Salamandridae</taxon>
        <taxon>Pleurodelinae</taxon>
        <taxon>Pleurodeles</taxon>
    </lineage>
</organism>
<evidence type="ECO:0000313" key="2">
    <source>
        <dbReference type="EMBL" id="KAJ1095306.1"/>
    </source>
</evidence>
<feature type="region of interest" description="Disordered" evidence="1">
    <location>
        <begin position="1"/>
        <end position="51"/>
    </location>
</feature>
<feature type="compositionally biased region" description="Basic residues" evidence="1">
    <location>
        <begin position="10"/>
        <end position="19"/>
    </location>
</feature>
<sequence>MLSSTPLRRNSPHRARAKPHPVIVASKSKKEKNSKGGKEEEKNRKQMPREKAGVCKNALNIGGIQKLQALLKTTSQALKLQRLPPVSLSYVQHERAVVGCPRVPHTQPCSGPRWGWGVSVPSNAGTLSFLSSSLLVAEGGTLLVLVLSHDLGLLRLLQRPLLKVSTLLALSGVPGIRGHRSSSAHVLRPARHGRAYQFCRVHQRATPPWIPYG</sequence>
<dbReference type="Proteomes" id="UP001066276">
    <property type="component" value="Chromosome 10"/>
</dbReference>
<accession>A0AAV7LVL3</accession>
<dbReference type="AlphaFoldDB" id="A0AAV7LVL3"/>
<evidence type="ECO:0000256" key="1">
    <source>
        <dbReference type="SAM" id="MobiDB-lite"/>
    </source>
</evidence>
<proteinExistence type="predicted"/>
<keyword evidence="3" id="KW-1185">Reference proteome</keyword>
<evidence type="ECO:0000313" key="3">
    <source>
        <dbReference type="Proteomes" id="UP001066276"/>
    </source>
</evidence>